<gene>
    <name evidence="1" type="ORF">J0A65_22010</name>
</gene>
<dbReference type="Proteomes" id="UP000663992">
    <property type="component" value="Unassembled WGS sequence"/>
</dbReference>
<evidence type="ECO:0000313" key="1">
    <source>
        <dbReference type="EMBL" id="MBN7822553.1"/>
    </source>
</evidence>
<accession>A0ABS3CZJ9</accession>
<name>A0ABS3CZJ9_9ALTE</name>
<reference evidence="1 2" key="1">
    <citation type="submission" date="2021-03" db="EMBL/GenBank/DDBJ databases">
        <title>novel species isolated from a fishpond in China.</title>
        <authorList>
            <person name="Lu H."/>
            <person name="Cai Z."/>
        </authorList>
    </citation>
    <scope>NUCLEOTIDE SEQUENCE [LARGE SCALE GENOMIC DNA]</scope>
    <source>
        <strain evidence="1 2">Y57</strain>
    </source>
</reference>
<protein>
    <recommendedName>
        <fullName evidence="3">Transposase</fullName>
    </recommendedName>
</protein>
<evidence type="ECO:0008006" key="3">
    <source>
        <dbReference type="Google" id="ProtNLM"/>
    </source>
</evidence>
<dbReference type="RefSeq" id="WP_206596464.1">
    <property type="nucleotide sequence ID" value="NZ_JAFKCS010000095.1"/>
</dbReference>
<comment type="caution">
    <text evidence="1">The sequence shown here is derived from an EMBL/GenBank/DDBJ whole genome shotgun (WGS) entry which is preliminary data.</text>
</comment>
<evidence type="ECO:0000313" key="2">
    <source>
        <dbReference type="Proteomes" id="UP000663992"/>
    </source>
</evidence>
<keyword evidence="2" id="KW-1185">Reference proteome</keyword>
<sequence>MTQHRQPKNKSVPFSDPEPDAEVIRRLGAFAEGRLGIEAILEAFRGRIVDGRLLPFN</sequence>
<organism evidence="1 2">
    <name type="scientific">Bowmanella yangjiangensis</name>
    <dbReference type="NCBI Taxonomy" id="2811230"/>
    <lineage>
        <taxon>Bacteria</taxon>
        <taxon>Pseudomonadati</taxon>
        <taxon>Pseudomonadota</taxon>
        <taxon>Gammaproteobacteria</taxon>
        <taxon>Alteromonadales</taxon>
        <taxon>Alteromonadaceae</taxon>
        <taxon>Bowmanella</taxon>
    </lineage>
</organism>
<proteinExistence type="predicted"/>
<dbReference type="EMBL" id="JAFKCS010000095">
    <property type="protein sequence ID" value="MBN7822553.1"/>
    <property type="molecule type" value="Genomic_DNA"/>
</dbReference>